<dbReference type="SUPFAM" id="SSF159501">
    <property type="entry name" value="EreA/ChaN-like"/>
    <property type="match status" value="1"/>
</dbReference>
<dbReference type="AlphaFoldDB" id="D3PVV7"/>
<dbReference type="PANTHER" id="PTHR31299">
    <property type="entry name" value="ESTERASE, PUTATIVE (AFU_ORTHOLOGUE AFUA_1G05850)-RELATED"/>
    <property type="match status" value="1"/>
</dbReference>
<protein>
    <submittedName>
        <fullName evidence="2">Erythromycin esterase</fullName>
    </submittedName>
</protein>
<dbReference type="Pfam" id="PF05139">
    <property type="entry name" value="Erythro_esteras"/>
    <property type="match status" value="1"/>
</dbReference>
<dbReference type="PIRSF" id="PIRSF036794">
    <property type="entry name" value="UCP_erythr_ester"/>
    <property type="match status" value="1"/>
</dbReference>
<reference evidence="2 3" key="1">
    <citation type="journal article" date="2009" name="Stand. Genomic Sci.">
        <title>Complete genome sequence of Stackebrandtia nassauensis type strain (LLR-40K-21).</title>
        <authorList>
            <person name="Munk C."/>
            <person name="Lapidus A."/>
            <person name="Copeland A."/>
            <person name="Jando M."/>
            <person name="Mayilraj S."/>
            <person name="Glavina Del Rio T."/>
            <person name="Nolan M."/>
            <person name="Chen F."/>
            <person name="Lucas S."/>
            <person name="Tice H."/>
            <person name="Cheng J.F."/>
            <person name="Han C."/>
            <person name="Detter J.C."/>
            <person name="Bruce D."/>
            <person name="Goodwin L."/>
            <person name="Chain P."/>
            <person name="Pitluck S."/>
            <person name="Goker M."/>
            <person name="Ovchinikova G."/>
            <person name="Pati A."/>
            <person name="Ivanova N."/>
            <person name="Mavromatis K."/>
            <person name="Chen A."/>
            <person name="Palaniappan K."/>
            <person name="Land M."/>
            <person name="Hauser L."/>
            <person name="Chang Y.J."/>
            <person name="Jeffries C.D."/>
            <person name="Bristow J."/>
            <person name="Eisen J.A."/>
            <person name="Markowitz V."/>
            <person name="Hugenholtz P."/>
            <person name="Kyrpides N.C."/>
            <person name="Klenk H.P."/>
        </authorList>
    </citation>
    <scope>NUCLEOTIDE SEQUENCE [LARGE SCALE GENOMIC DNA]</scope>
    <source>
        <strain evidence="3">DSM 44728 / CIP 108903 / NRRL B-16338 / NBRC 102104 / LLR-40K-21</strain>
    </source>
</reference>
<dbReference type="InterPro" id="IPR014622">
    <property type="entry name" value="UCP036794_erythomycin"/>
</dbReference>
<dbReference type="RefSeq" id="WP_013020649.1">
    <property type="nucleotide sequence ID" value="NC_013947.1"/>
</dbReference>
<dbReference type="OrthoDB" id="9810066at2"/>
<dbReference type="STRING" id="446470.Snas_5446"/>
<dbReference type="Gene3D" id="1.20.1440.30">
    <property type="entry name" value="Biosynthetic Protein domain"/>
    <property type="match status" value="1"/>
</dbReference>
<sequence>MSLIKVSRRGVLGLTVLAATGAAAAIAAPAWATTSSSEEVAEWIDRKARPLRTTDPGADLDDLRALRHVVDGATVAGLGEASHGSRELFRVKHRMTRFLVERMGFRTLAFEQDFAWGTLIDHYVVTGEGDPRELVSGMSSPLWATEEILELITWMRSYNEEHRDKVRFLGADLLTLHQLSFDKVIAYVEQVAPERLDEVQAELKPLRLRGEYYEHFQWYDGLDADEKQRLIEHARELVKLLEALPDTSDYMDGEFARQHARAILGWYEYYVSGEALRPNRERFIADAVRWWKRLHGGRIAYWAANVHTGAAKEVTFRMPGDTSNGSWAGHHLRQYFGRRYVSIGTAFHEGSITSGWAPPAPYRVDAPPKQLLEAVLGASVHADYLLDLRASAPRPVREWLAGPARLRMIHPSYTTPGDGSDHTMSVDSLTDLFDAIVHIRTTTPSRLLR</sequence>
<evidence type="ECO:0000313" key="2">
    <source>
        <dbReference type="EMBL" id="ADD45078.1"/>
    </source>
</evidence>
<dbReference type="CDD" id="cd14728">
    <property type="entry name" value="Ere-like"/>
    <property type="match status" value="1"/>
</dbReference>
<evidence type="ECO:0000313" key="3">
    <source>
        <dbReference type="Proteomes" id="UP000000844"/>
    </source>
</evidence>
<dbReference type="InterPro" id="IPR006311">
    <property type="entry name" value="TAT_signal"/>
</dbReference>
<dbReference type="EMBL" id="CP001778">
    <property type="protein sequence ID" value="ADD45078.1"/>
    <property type="molecule type" value="Genomic_DNA"/>
</dbReference>
<dbReference type="GO" id="GO:0046677">
    <property type="term" value="P:response to antibiotic"/>
    <property type="evidence" value="ECO:0007669"/>
    <property type="project" value="InterPro"/>
</dbReference>
<accession>D3PVV7</accession>
<dbReference type="Gene3D" id="3.30.1870.10">
    <property type="entry name" value="EreA-like, domain 2"/>
    <property type="match status" value="1"/>
</dbReference>
<dbReference type="PROSITE" id="PS51318">
    <property type="entry name" value="TAT"/>
    <property type="match status" value="1"/>
</dbReference>
<dbReference type="Gene3D" id="3.40.1660.10">
    <property type="entry name" value="EreA-like (biosynthetic domain)"/>
    <property type="match status" value="1"/>
</dbReference>
<organism evidence="2 3">
    <name type="scientific">Stackebrandtia nassauensis (strain DSM 44728 / CIP 108903 / NRRL B-16338 / NBRC 102104 / LLR-40K-21)</name>
    <dbReference type="NCBI Taxonomy" id="446470"/>
    <lineage>
        <taxon>Bacteria</taxon>
        <taxon>Bacillati</taxon>
        <taxon>Actinomycetota</taxon>
        <taxon>Actinomycetes</taxon>
        <taxon>Glycomycetales</taxon>
        <taxon>Glycomycetaceae</taxon>
        <taxon>Stackebrandtia</taxon>
    </lineage>
</organism>
<keyword evidence="3" id="KW-1185">Reference proteome</keyword>
<name>D3PVV7_STANL</name>
<feature type="signal peptide" evidence="1">
    <location>
        <begin position="1"/>
        <end position="32"/>
    </location>
</feature>
<feature type="chain" id="PRO_5039198825" evidence="1">
    <location>
        <begin position="33"/>
        <end position="449"/>
    </location>
</feature>
<proteinExistence type="predicted"/>
<gene>
    <name evidence="2" type="ordered locus">Snas_5446</name>
</gene>
<dbReference type="PANTHER" id="PTHR31299:SF0">
    <property type="entry name" value="ESTERASE, PUTATIVE (AFU_ORTHOLOGUE AFUA_1G05850)-RELATED"/>
    <property type="match status" value="1"/>
</dbReference>
<dbReference type="HOGENOM" id="CLU_026490_2_1_11"/>
<dbReference type="InterPro" id="IPR007815">
    <property type="entry name" value="Emycin_Estase"/>
</dbReference>
<dbReference type="InterPro" id="IPR052036">
    <property type="entry name" value="Hydrolase/PRTase-associated"/>
</dbReference>
<dbReference type="KEGG" id="sna:Snas_5446"/>
<dbReference type="eggNOG" id="COG2312">
    <property type="taxonomic scope" value="Bacteria"/>
</dbReference>
<dbReference type="Proteomes" id="UP000000844">
    <property type="component" value="Chromosome"/>
</dbReference>
<evidence type="ECO:0000256" key="1">
    <source>
        <dbReference type="SAM" id="SignalP"/>
    </source>
</evidence>
<keyword evidence="1" id="KW-0732">Signal</keyword>